<protein>
    <submittedName>
        <fullName evidence="3">Uncharacterized membrane protein YesL</fullName>
    </submittedName>
</protein>
<dbReference type="STRING" id="1503961.SAMN05421736_104245"/>
<feature type="transmembrane region" description="Helical" evidence="2">
    <location>
        <begin position="80"/>
        <end position="100"/>
    </location>
</feature>
<feature type="transmembrane region" description="Helical" evidence="2">
    <location>
        <begin position="177"/>
        <end position="198"/>
    </location>
</feature>
<feature type="transmembrane region" description="Helical" evidence="2">
    <location>
        <begin position="20"/>
        <end position="51"/>
    </location>
</feature>
<keyword evidence="2" id="KW-1133">Transmembrane helix</keyword>
<gene>
    <name evidence="3" type="ORF">SAMN05421736_104245</name>
</gene>
<sequence>MQMEGLMGGFYRLSEWIMRLAIINLLWILFTLVGAVLLGLMPASIAMFAVVRKWIMGDTEIPIFKTFFSAYKKEFIKGNIFGLIIAAAGYVLYIDLQYLALVDGALHTFLLTVLFLAGILYFILVIYLIPVYVHFDIKFNQYFKYAVMFGIANFHITVFMAAGLAVLYYVFMKIPGLVPFFSISIPAFFIMWCVNLAFKALAAKKEKLEQEKEEKEAAAGTYS</sequence>
<organism evidence="3 4">
    <name type="scientific">Evansella caseinilytica</name>
    <dbReference type="NCBI Taxonomy" id="1503961"/>
    <lineage>
        <taxon>Bacteria</taxon>
        <taxon>Bacillati</taxon>
        <taxon>Bacillota</taxon>
        <taxon>Bacilli</taxon>
        <taxon>Bacillales</taxon>
        <taxon>Bacillaceae</taxon>
        <taxon>Evansella</taxon>
    </lineage>
</organism>
<evidence type="ECO:0000313" key="4">
    <source>
        <dbReference type="Proteomes" id="UP000198935"/>
    </source>
</evidence>
<dbReference type="Proteomes" id="UP000198935">
    <property type="component" value="Unassembled WGS sequence"/>
</dbReference>
<dbReference type="InterPro" id="IPR006938">
    <property type="entry name" value="DUF624"/>
</dbReference>
<evidence type="ECO:0000313" key="3">
    <source>
        <dbReference type="EMBL" id="SDY93502.1"/>
    </source>
</evidence>
<dbReference type="Pfam" id="PF04854">
    <property type="entry name" value="DUF624"/>
    <property type="match status" value="1"/>
</dbReference>
<keyword evidence="2" id="KW-0472">Membrane</keyword>
<keyword evidence="4" id="KW-1185">Reference proteome</keyword>
<keyword evidence="1" id="KW-0175">Coiled coil</keyword>
<dbReference type="EMBL" id="FNPI01000004">
    <property type="protein sequence ID" value="SDY93502.1"/>
    <property type="molecule type" value="Genomic_DNA"/>
</dbReference>
<evidence type="ECO:0000256" key="2">
    <source>
        <dbReference type="SAM" id="Phobius"/>
    </source>
</evidence>
<feature type="transmembrane region" description="Helical" evidence="2">
    <location>
        <begin position="145"/>
        <end position="171"/>
    </location>
</feature>
<feature type="transmembrane region" description="Helical" evidence="2">
    <location>
        <begin position="106"/>
        <end position="133"/>
    </location>
</feature>
<name>A0A1H3NX81_9BACI</name>
<dbReference type="OrthoDB" id="2182676at2"/>
<keyword evidence="2" id="KW-0812">Transmembrane</keyword>
<evidence type="ECO:0000256" key="1">
    <source>
        <dbReference type="SAM" id="Coils"/>
    </source>
</evidence>
<proteinExistence type="predicted"/>
<feature type="coiled-coil region" evidence="1">
    <location>
        <begin position="194"/>
        <end position="221"/>
    </location>
</feature>
<dbReference type="AlphaFoldDB" id="A0A1H3NX81"/>
<accession>A0A1H3NX81</accession>
<reference evidence="4" key="1">
    <citation type="submission" date="2016-10" db="EMBL/GenBank/DDBJ databases">
        <authorList>
            <person name="Varghese N."/>
            <person name="Submissions S."/>
        </authorList>
    </citation>
    <scope>NUCLEOTIDE SEQUENCE [LARGE SCALE GENOMIC DNA]</scope>
    <source>
        <strain evidence="4">SP</strain>
    </source>
</reference>